<evidence type="ECO:0000256" key="1">
    <source>
        <dbReference type="SAM" id="Phobius"/>
    </source>
</evidence>
<organism evidence="3 4">
    <name type="scientific">Faecalimonas umbilicata</name>
    <dbReference type="NCBI Taxonomy" id="1912855"/>
    <lineage>
        <taxon>Bacteria</taxon>
        <taxon>Bacillati</taxon>
        <taxon>Bacillota</taxon>
        <taxon>Clostridia</taxon>
        <taxon>Lachnospirales</taxon>
        <taxon>Lachnospiraceae</taxon>
        <taxon>Faecalimonas</taxon>
    </lineage>
</organism>
<dbReference type="AlphaFoldDB" id="A0A4R3JR52"/>
<sequence length="45" mass="5123">MKRVAGFALFFVAIGMLITMFLENTFWTVMLILICILAGYLLFSC</sequence>
<dbReference type="EMBL" id="BHEO01000008">
    <property type="protein sequence ID" value="GBU06357.1"/>
    <property type="molecule type" value="Genomic_DNA"/>
</dbReference>
<dbReference type="GeneID" id="97507226"/>
<evidence type="ECO:0000313" key="2">
    <source>
        <dbReference type="EMBL" id="GBU06357.1"/>
    </source>
</evidence>
<evidence type="ECO:0000313" key="4">
    <source>
        <dbReference type="Proteomes" id="UP000294613"/>
    </source>
</evidence>
<dbReference type="Proteomes" id="UP000702954">
    <property type="component" value="Unassembled WGS sequence"/>
</dbReference>
<keyword evidence="5" id="KW-1185">Reference proteome</keyword>
<keyword evidence="1" id="KW-0812">Transmembrane</keyword>
<accession>A0A4R3JR52</accession>
<reference evidence="3 4" key="2">
    <citation type="submission" date="2019-03" db="EMBL/GenBank/DDBJ databases">
        <title>Genomic Encyclopedia of Type Strains, Phase IV (KMG-IV): sequencing the most valuable type-strain genomes for metagenomic binning, comparative biology and taxonomic classification.</title>
        <authorList>
            <person name="Goeker M."/>
        </authorList>
    </citation>
    <scope>NUCLEOTIDE SEQUENCE [LARGE SCALE GENOMIC DNA]</scope>
    <source>
        <strain evidence="3 4">DSM 103426</strain>
    </source>
</reference>
<name>A0A4R3JR52_9FIRM</name>
<reference evidence="2 5" key="1">
    <citation type="journal article" date="2018" name="Int. J. Syst. Evol. Microbiol.">
        <title>Draft Genome Sequence of Faecalimonas umbilicata JCM 30896T, an Acetate-Producing Bacterium Isolated from Human Feces.</title>
        <authorList>
            <person name="Sakamoto M."/>
            <person name="Ikeyama N."/>
            <person name="Yuki M."/>
            <person name="Ohkuma M."/>
        </authorList>
    </citation>
    <scope>NUCLEOTIDE SEQUENCE [LARGE SCALE GENOMIC DNA]</scope>
    <source>
        <strain evidence="2 5">EGH7</strain>
    </source>
</reference>
<protein>
    <submittedName>
        <fullName evidence="3">Uncharacterized protein</fullName>
    </submittedName>
</protein>
<evidence type="ECO:0000313" key="5">
    <source>
        <dbReference type="Proteomes" id="UP000702954"/>
    </source>
</evidence>
<dbReference type="Proteomes" id="UP000294613">
    <property type="component" value="Unassembled WGS sequence"/>
</dbReference>
<dbReference type="RefSeq" id="WP_008975305.1">
    <property type="nucleotide sequence ID" value="NZ_AP031411.1"/>
</dbReference>
<dbReference type="EMBL" id="SLZV01000009">
    <property type="protein sequence ID" value="TCS68323.1"/>
    <property type="molecule type" value="Genomic_DNA"/>
</dbReference>
<proteinExistence type="predicted"/>
<feature type="transmembrane region" description="Helical" evidence="1">
    <location>
        <begin position="25"/>
        <end position="43"/>
    </location>
</feature>
<keyword evidence="1" id="KW-1133">Transmembrane helix</keyword>
<comment type="caution">
    <text evidence="3">The sequence shown here is derived from an EMBL/GenBank/DDBJ whole genome shotgun (WGS) entry which is preliminary data.</text>
</comment>
<keyword evidence="1" id="KW-0472">Membrane</keyword>
<evidence type="ECO:0000313" key="3">
    <source>
        <dbReference type="EMBL" id="TCS68323.1"/>
    </source>
</evidence>
<gene>
    <name evidence="3" type="ORF">EDD74_10927</name>
    <name evidence="2" type="ORF">FAEUMB_28980</name>
</gene>